<dbReference type="PIRSF" id="PIRSF002741">
    <property type="entry name" value="MppA"/>
    <property type="match status" value="1"/>
</dbReference>
<comment type="caution">
    <text evidence="6">The sequence shown here is derived from an EMBL/GenBank/DDBJ whole genome shotgun (WGS) entry which is preliminary data.</text>
</comment>
<feature type="chain" id="PRO_5046386260" evidence="4">
    <location>
        <begin position="29"/>
        <end position="527"/>
    </location>
</feature>
<name>A0ABS5TX23_9CELL</name>
<keyword evidence="3 4" id="KW-0732">Signal</keyword>
<evidence type="ECO:0000256" key="4">
    <source>
        <dbReference type="SAM" id="SignalP"/>
    </source>
</evidence>
<dbReference type="PANTHER" id="PTHR30290">
    <property type="entry name" value="PERIPLASMIC BINDING COMPONENT OF ABC TRANSPORTER"/>
    <property type="match status" value="1"/>
</dbReference>
<keyword evidence="2" id="KW-0813">Transport</keyword>
<dbReference type="Gene3D" id="3.10.105.10">
    <property type="entry name" value="Dipeptide-binding Protein, Domain 3"/>
    <property type="match status" value="1"/>
</dbReference>
<reference evidence="6 7" key="1">
    <citation type="submission" date="2021-05" db="EMBL/GenBank/DDBJ databases">
        <title>Description of Cellulomonas sp. DKR-3 sp. nov.</title>
        <authorList>
            <person name="Dahal R.H."/>
            <person name="Chaudhary D.K."/>
        </authorList>
    </citation>
    <scope>NUCLEOTIDE SEQUENCE [LARGE SCALE GENOMIC DNA]</scope>
    <source>
        <strain evidence="6 7">DKR-3</strain>
    </source>
</reference>
<dbReference type="Gene3D" id="3.90.76.10">
    <property type="entry name" value="Dipeptide-binding Protein, Domain 1"/>
    <property type="match status" value="1"/>
</dbReference>
<protein>
    <submittedName>
        <fullName evidence="6">ABC transporter substrate-binding protein</fullName>
    </submittedName>
</protein>
<evidence type="ECO:0000313" key="6">
    <source>
        <dbReference type="EMBL" id="MBT0993701.1"/>
    </source>
</evidence>
<gene>
    <name evidence="6" type="ORF">KIN34_05305</name>
</gene>
<evidence type="ECO:0000259" key="5">
    <source>
        <dbReference type="Pfam" id="PF00496"/>
    </source>
</evidence>
<evidence type="ECO:0000256" key="1">
    <source>
        <dbReference type="ARBA" id="ARBA00005695"/>
    </source>
</evidence>
<keyword evidence="7" id="KW-1185">Reference proteome</keyword>
<organism evidence="6 7">
    <name type="scientific">Cellulomonas fulva</name>
    <dbReference type="NCBI Taxonomy" id="2835530"/>
    <lineage>
        <taxon>Bacteria</taxon>
        <taxon>Bacillati</taxon>
        <taxon>Actinomycetota</taxon>
        <taxon>Actinomycetes</taxon>
        <taxon>Micrococcales</taxon>
        <taxon>Cellulomonadaceae</taxon>
        <taxon>Cellulomonas</taxon>
    </lineage>
</organism>
<dbReference type="Proteomes" id="UP000722125">
    <property type="component" value="Unassembled WGS sequence"/>
</dbReference>
<dbReference type="Gene3D" id="3.40.190.10">
    <property type="entry name" value="Periplasmic binding protein-like II"/>
    <property type="match status" value="1"/>
</dbReference>
<proteinExistence type="inferred from homology"/>
<feature type="signal peptide" evidence="4">
    <location>
        <begin position="1"/>
        <end position="28"/>
    </location>
</feature>
<dbReference type="PROSITE" id="PS51257">
    <property type="entry name" value="PROKAR_LIPOPROTEIN"/>
    <property type="match status" value="1"/>
</dbReference>
<dbReference type="InterPro" id="IPR030678">
    <property type="entry name" value="Peptide/Ni-bd"/>
</dbReference>
<dbReference type="InterPro" id="IPR000914">
    <property type="entry name" value="SBP_5_dom"/>
</dbReference>
<dbReference type="SUPFAM" id="SSF53850">
    <property type="entry name" value="Periplasmic binding protein-like II"/>
    <property type="match status" value="1"/>
</dbReference>
<dbReference type="CDD" id="cd08512">
    <property type="entry name" value="PBP2_NikA_DppA_OppA_like_7"/>
    <property type="match status" value="1"/>
</dbReference>
<evidence type="ECO:0000256" key="3">
    <source>
        <dbReference type="ARBA" id="ARBA00022729"/>
    </source>
</evidence>
<evidence type="ECO:0000256" key="2">
    <source>
        <dbReference type="ARBA" id="ARBA00022448"/>
    </source>
</evidence>
<sequence>MAPARLRHTRTAATVLAAGLLLSACAGAAQQTSGGGSGTTAATRDETVIIGTGATPQSLEPAIADEVQTDFTVSSMYDKLVTFDGEGNLVPQLATEWSFGEGAASVDLTLRDDVTFHSGNPFTAADVVYTLDRVKRLGLGVASFLSDYESAEAVDDTHVTITLSGPNAAFVGALSKLYVLDSALVAENAGSDDAQQWLATNDAGSGAYELSTYTANQTTEVARYADYWDYDEARPAQVVYRYITESGTLRDELTSGGIDVATGLAATDVTALESADGLRVESLPSMLQLFVMFNTQGSGITADPKVREAIQLAYDYDGHIASILQGKGQVASGLAAPTVGCRYDAGPTEQDVARAKQLLDEAGAAGKSVTMVYQQQIPEHAKAATLLQSNLADIGLTLDLQPVTYPEYTAMLESAETTPDMGLLWDFPYYPEIGPMLYRVYDSQFIDQTNYARYANPEVDELLESGLANPDPEAACQQFVDAQELIVDDHVAMTISNPENSLVLRDGLAMTYDPTSQLFDVSTLVTQ</sequence>
<evidence type="ECO:0000313" key="7">
    <source>
        <dbReference type="Proteomes" id="UP000722125"/>
    </source>
</evidence>
<feature type="domain" description="Solute-binding protein family 5" evidence="5">
    <location>
        <begin position="89"/>
        <end position="444"/>
    </location>
</feature>
<accession>A0ABS5TX23</accession>
<comment type="similarity">
    <text evidence="1">Belongs to the bacterial solute-binding protein 5 family.</text>
</comment>
<dbReference type="InterPro" id="IPR039424">
    <property type="entry name" value="SBP_5"/>
</dbReference>
<dbReference type="RefSeq" id="WP_214347729.1">
    <property type="nucleotide sequence ID" value="NZ_JAHBOH010000001.1"/>
</dbReference>
<dbReference type="EMBL" id="JAHBOH010000001">
    <property type="protein sequence ID" value="MBT0993701.1"/>
    <property type="molecule type" value="Genomic_DNA"/>
</dbReference>
<dbReference type="Pfam" id="PF00496">
    <property type="entry name" value="SBP_bac_5"/>
    <property type="match status" value="1"/>
</dbReference>
<dbReference type="PANTHER" id="PTHR30290:SF9">
    <property type="entry name" value="OLIGOPEPTIDE-BINDING PROTEIN APPA"/>
    <property type="match status" value="1"/>
</dbReference>